<dbReference type="Proteomes" id="UP000095283">
    <property type="component" value="Unplaced"/>
</dbReference>
<dbReference type="WBParaSite" id="Hba_19543">
    <property type="protein sequence ID" value="Hba_19543"/>
    <property type="gene ID" value="Hba_19543"/>
</dbReference>
<evidence type="ECO:0000313" key="3">
    <source>
        <dbReference type="WBParaSite" id="Hba_19543"/>
    </source>
</evidence>
<dbReference type="AlphaFoldDB" id="A0A1I7XPT1"/>
<proteinExistence type="predicted"/>
<protein>
    <submittedName>
        <fullName evidence="3">Neurobeachin</fullName>
    </submittedName>
</protein>
<sequence>MWRSVGKMADKERAMVEERIKRTGAAPGSTFSKGTPTPARAMGGAKIVVPPSAVRRPNSRGPLSRREESGSRTRDNSPERPGFFINLFLTLNGTFTQEERGRGDRLNSTITMANTSRYVVDDDVGYVEQTGVHALPSTQMLADIDTYQPRLPSISRPPTSTPMRYVYPVLFNFVYNILLNRSLSSINYYFSTLFIVVSSQILIQVQYLLSVEEQRSLLDERLNLLMRALAMQMNLIRSLHRLDTAKGQELLKLVLNFLTPLTSSADKTARMSINEDTVFEILWEMVHVLHSTLSDARCSSLPDSATIGRSLNTLIIRVCVRSEPSVFFAACSRCLATGLLENPDGEPVQLFMKCMYKWDDTMKKTPTRFNLDLFMRAANHFFEQIQPLSMENPDSVYPESLRSVEMCTEKAIVIMGPGVVDAMNRLARPHKHLLSYVNMCYKSYEDMHPGWAPLLPGTVNILIFRVLLFQLYSSLLYFLPILSYLQVPDESVTHHKPMTGVRSELQIMVDNVVRDLSSYQKHVSLLANYMEKHPQNNMKYEDYLKAVSFRIYTIYITLNCLYSLII</sequence>
<feature type="compositionally biased region" description="Basic and acidic residues" evidence="1">
    <location>
        <begin position="64"/>
        <end position="78"/>
    </location>
</feature>
<evidence type="ECO:0000256" key="1">
    <source>
        <dbReference type="SAM" id="MobiDB-lite"/>
    </source>
</evidence>
<evidence type="ECO:0000313" key="2">
    <source>
        <dbReference type="Proteomes" id="UP000095283"/>
    </source>
</evidence>
<reference evidence="3" key="1">
    <citation type="submission" date="2016-11" db="UniProtKB">
        <authorList>
            <consortium name="WormBaseParasite"/>
        </authorList>
    </citation>
    <scope>IDENTIFICATION</scope>
</reference>
<organism evidence="2 3">
    <name type="scientific">Heterorhabditis bacteriophora</name>
    <name type="common">Entomopathogenic nematode worm</name>
    <dbReference type="NCBI Taxonomy" id="37862"/>
    <lineage>
        <taxon>Eukaryota</taxon>
        <taxon>Metazoa</taxon>
        <taxon>Ecdysozoa</taxon>
        <taxon>Nematoda</taxon>
        <taxon>Chromadorea</taxon>
        <taxon>Rhabditida</taxon>
        <taxon>Rhabditina</taxon>
        <taxon>Rhabditomorpha</taxon>
        <taxon>Strongyloidea</taxon>
        <taxon>Heterorhabditidae</taxon>
        <taxon>Heterorhabditis</taxon>
    </lineage>
</organism>
<accession>A0A1I7XPT1</accession>
<keyword evidence="2" id="KW-1185">Reference proteome</keyword>
<feature type="region of interest" description="Disordered" evidence="1">
    <location>
        <begin position="20"/>
        <end position="81"/>
    </location>
</feature>
<name>A0A1I7XPT1_HETBA</name>